<proteinExistence type="predicted"/>
<gene>
    <name evidence="3" type="ORF">Mic7113_3194</name>
</gene>
<keyword evidence="4" id="KW-1185">Reference proteome</keyword>
<feature type="signal peptide" evidence="1">
    <location>
        <begin position="1"/>
        <end position="29"/>
    </location>
</feature>
<protein>
    <recommendedName>
        <fullName evidence="2">DUF4333 domain-containing protein</fullName>
    </recommendedName>
</protein>
<organism evidence="3 4">
    <name type="scientific">Allocoleopsis franciscana PCC 7113</name>
    <dbReference type="NCBI Taxonomy" id="1173027"/>
    <lineage>
        <taxon>Bacteria</taxon>
        <taxon>Bacillati</taxon>
        <taxon>Cyanobacteriota</taxon>
        <taxon>Cyanophyceae</taxon>
        <taxon>Coleofasciculales</taxon>
        <taxon>Coleofasciculaceae</taxon>
        <taxon>Allocoleopsis</taxon>
        <taxon>Allocoleopsis franciscana</taxon>
    </lineage>
</organism>
<sequence>MNQKSINPGKIKPLFFLFWLAISSMAVLASCNHTPTASSFPTATTSPSTENITQAAKVIKAEAALKNLYTEQVGLAIESVTCPEDANFQAGSIFECQAIAQGVKFGIEIQVENDEGRFDSKVKGRLLNLSKVEDLLQKAFKDKAKLDVTADCGGKRRVSKAGDIFTCKVTDKQGQVRNAQVTVKDEQGNFNVKIEGL</sequence>
<evidence type="ECO:0000313" key="4">
    <source>
        <dbReference type="Proteomes" id="UP000010471"/>
    </source>
</evidence>
<feature type="chain" id="PRO_5003937505" description="DUF4333 domain-containing protein" evidence="1">
    <location>
        <begin position="30"/>
        <end position="197"/>
    </location>
</feature>
<dbReference type="OrthoDB" id="471626at2"/>
<dbReference type="KEGG" id="mic:Mic7113_3194"/>
<dbReference type="InterPro" id="IPR025637">
    <property type="entry name" value="DUF4333"/>
</dbReference>
<accession>K9WFD5</accession>
<dbReference type="RefSeq" id="WP_015183077.1">
    <property type="nucleotide sequence ID" value="NC_019738.1"/>
</dbReference>
<keyword evidence="1" id="KW-0732">Signal</keyword>
<dbReference type="STRING" id="1173027.Mic7113_3194"/>
<evidence type="ECO:0000259" key="2">
    <source>
        <dbReference type="Pfam" id="PF14230"/>
    </source>
</evidence>
<dbReference type="AlphaFoldDB" id="K9WFD5"/>
<dbReference type="PROSITE" id="PS51257">
    <property type="entry name" value="PROKAR_LIPOPROTEIN"/>
    <property type="match status" value="1"/>
</dbReference>
<name>K9WFD5_9CYAN</name>
<dbReference type="Pfam" id="PF14230">
    <property type="entry name" value="DUF4333"/>
    <property type="match status" value="1"/>
</dbReference>
<reference evidence="3 4" key="1">
    <citation type="submission" date="2012-06" db="EMBL/GenBank/DDBJ databases">
        <title>Finished chromosome of genome of Microcoleus sp. PCC 7113.</title>
        <authorList>
            <consortium name="US DOE Joint Genome Institute"/>
            <person name="Gugger M."/>
            <person name="Coursin T."/>
            <person name="Rippka R."/>
            <person name="Tandeau De Marsac N."/>
            <person name="Huntemann M."/>
            <person name="Wei C.-L."/>
            <person name="Han J."/>
            <person name="Detter J.C."/>
            <person name="Han C."/>
            <person name="Tapia R."/>
            <person name="Chen A."/>
            <person name="Kyrpides N."/>
            <person name="Mavromatis K."/>
            <person name="Markowitz V."/>
            <person name="Szeto E."/>
            <person name="Ivanova N."/>
            <person name="Pagani I."/>
            <person name="Pati A."/>
            <person name="Goodwin L."/>
            <person name="Nordberg H.P."/>
            <person name="Cantor M.N."/>
            <person name="Hua S.X."/>
            <person name="Woyke T."/>
            <person name="Kerfeld C.A."/>
        </authorList>
    </citation>
    <scope>NUCLEOTIDE SEQUENCE [LARGE SCALE GENOMIC DNA]</scope>
    <source>
        <strain evidence="3 4">PCC 7113</strain>
    </source>
</reference>
<evidence type="ECO:0000256" key="1">
    <source>
        <dbReference type="SAM" id="SignalP"/>
    </source>
</evidence>
<dbReference type="eggNOG" id="ENOG50330PY">
    <property type="taxonomic scope" value="Bacteria"/>
</dbReference>
<feature type="domain" description="DUF4333" evidence="2">
    <location>
        <begin position="60"/>
        <end position="116"/>
    </location>
</feature>
<dbReference type="Proteomes" id="UP000010471">
    <property type="component" value="Chromosome"/>
</dbReference>
<dbReference type="HOGENOM" id="CLU_1382732_0_0_3"/>
<dbReference type="EMBL" id="CP003630">
    <property type="protein sequence ID" value="AFZ18933.1"/>
    <property type="molecule type" value="Genomic_DNA"/>
</dbReference>
<evidence type="ECO:0000313" key="3">
    <source>
        <dbReference type="EMBL" id="AFZ18933.1"/>
    </source>
</evidence>